<feature type="transmembrane region" description="Helical" evidence="1">
    <location>
        <begin position="53"/>
        <end position="77"/>
    </location>
</feature>
<keyword evidence="1" id="KW-0812">Transmembrane</keyword>
<accession>A0A218NZR4</accession>
<gene>
    <name evidence="2" type="ORF">A3L02_00615</name>
</gene>
<name>A0A218NZR4_THECE</name>
<evidence type="ECO:0000256" key="1">
    <source>
        <dbReference type="SAM" id="Phobius"/>
    </source>
</evidence>
<proteinExistence type="predicted"/>
<dbReference type="EMBL" id="CP014854">
    <property type="protein sequence ID" value="ASI98177.1"/>
    <property type="molecule type" value="Genomic_DNA"/>
</dbReference>
<keyword evidence="3" id="KW-1185">Reference proteome</keyword>
<evidence type="ECO:0008006" key="4">
    <source>
        <dbReference type="Google" id="ProtNLM"/>
    </source>
</evidence>
<dbReference type="OrthoDB" id="86270at2157"/>
<evidence type="ECO:0000313" key="2">
    <source>
        <dbReference type="EMBL" id="ASI98177.1"/>
    </source>
</evidence>
<dbReference type="Proteomes" id="UP000197156">
    <property type="component" value="Chromosome"/>
</dbReference>
<feature type="transmembrane region" description="Helical" evidence="1">
    <location>
        <begin position="28"/>
        <end position="46"/>
    </location>
</feature>
<protein>
    <recommendedName>
        <fullName evidence="4">DUF340 domain-containing protein</fullName>
    </recommendedName>
</protein>
<dbReference type="AlphaFoldDB" id="A0A218NZR4"/>
<dbReference type="KEGG" id="tce:A3L02_00615"/>
<evidence type="ECO:0000313" key="3">
    <source>
        <dbReference type="Proteomes" id="UP000197156"/>
    </source>
</evidence>
<reference evidence="2 3" key="1">
    <citation type="submission" date="2016-03" db="EMBL/GenBank/DDBJ databases">
        <title>Complete genome sequence of Thermococcus celer.</title>
        <authorList>
            <person name="Oger P.M."/>
        </authorList>
    </citation>
    <scope>NUCLEOTIDE SEQUENCE [LARGE SCALE GENOMIC DNA]</scope>
    <source>
        <strain evidence="2 3">Vu 13</strain>
    </source>
</reference>
<dbReference type="GeneID" id="33323207"/>
<sequence length="81" mass="8541">MNIFVPLIAGILIGYALRRGGRRVNLDVPMSAALLLLIFFMGVKAGEVKVDALWLLVSSVLFAILTIAGSIGMALIVGDGK</sequence>
<keyword evidence="1" id="KW-1133">Transmembrane helix</keyword>
<organism evidence="2 3">
    <name type="scientific">Thermococcus celer Vu 13 = JCM 8558</name>
    <dbReference type="NCBI Taxonomy" id="1293037"/>
    <lineage>
        <taxon>Archaea</taxon>
        <taxon>Methanobacteriati</taxon>
        <taxon>Methanobacteriota</taxon>
        <taxon>Thermococci</taxon>
        <taxon>Thermococcales</taxon>
        <taxon>Thermococcaceae</taxon>
        <taxon>Thermococcus</taxon>
    </lineage>
</organism>
<keyword evidence="1" id="KW-0472">Membrane</keyword>
<dbReference type="RefSeq" id="WP_054833817.1">
    <property type="nucleotide sequence ID" value="NZ_CP014854.1"/>
</dbReference>